<keyword evidence="4" id="KW-1185">Reference proteome</keyword>
<feature type="transmembrane region" description="Helical" evidence="2">
    <location>
        <begin position="198"/>
        <end position="220"/>
    </location>
</feature>
<keyword evidence="2" id="KW-1133">Transmembrane helix</keyword>
<organism evidence="3 4">
    <name type="scientific">Bondarzewia mesenterica</name>
    <dbReference type="NCBI Taxonomy" id="1095465"/>
    <lineage>
        <taxon>Eukaryota</taxon>
        <taxon>Fungi</taxon>
        <taxon>Dikarya</taxon>
        <taxon>Basidiomycota</taxon>
        <taxon>Agaricomycotina</taxon>
        <taxon>Agaricomycetes</taxon>
        <taxon>Russulales</taxon>
        <taxon>Bondarzewiaceae</taxon>
        <taxon>Bondarzewia</taxon>
    </lineage>
</organism>
<dbReference type="Proteomes" id="UP000310158">
    <property type="component" value="Unassembled WGS sequence"/>
</dbReference>
<sequence length="286" mass="30783">MPLSFPAVLIVLAIPVLAILVPVFAVLSILVLIILVSLCIHLGELHRLSDRTARNNMTDGEFEHFVQRRLRRAVQRVHHSVECSRKVSTTEWSVHELAVVVAPAAVGGESKRREVAVVDGVYASDDGVALWLMQAGSAAIDTCERERVSCVAVRKEDDDADAYLSELESVGGPCSPCSPRCSSSCSSWPSTRRRHHSLAILVGLVVFVVLAIVALAAIIVPSYSPSPGHSHAVLIVLVILAVIPPSSSSSPLAGRPARLPNGLERLSWSSTRMDNTPPYRNGEVGR</sequence>
<dbReference type="EMBL" id="SGPL01000796">
    <property type="protein sequence ID" value="THH07238.1"/>
    <property type="molecule type" value="Genomic_DNA"/>
</dbReference>
<proteinExistence type="predicted"/>
<gene>
    <name evidence="3" type="ORF">EW146_g9378</name>
</gene>
<reference evidence="3 4" key="1">
    <citation type="submission" date="2019-02" db="EMBL/GenBank/DDBJ databases">
        <title>Genome sequencing of the rare red list fungi Bondarzewia mesenterica.</title>
        <authorList>
            <person name="Buettner E."/>
            <person name="Kellner H."/>
        </authorList>
    </citation>
    <scope>NUCLEOTIDE SEQUENCE [LARGE SCALE GENOMIC DNA]</scope>
    <source>
        <strain evidence="3 4">DSM 108281</strain>
    </source>
</reference>
<name>A0A4S4L8R5_9AGAM</name>
<evidence type="ECO:0000313" key="3">
    <source>
        <dbReference type="EMBL" id="THH07238.1"/>
    </source>
</evidence>
<evidence type="ECO:0000256" key="2">
    <source>
        <dbReference type="SAM" id="Phobius"/>
    </source>
</evidence>
<feature type="transmembrane region" description="Helical" evidence="2">
    <location>
        <begin position="232"/>
        <end position="253"/>
    </location>
</feature>
<feature type="region of interest" description="Disordered" evidence="1">
    <location>
        <begin position="267"/>
        <end position="286"/>
    </location>
</feature>
<keyword evidence="2" id="KW-0472">Membrane</keyword>
<evidence type="ECO:0000256" key="1">
    <source>
        <dbReference type="SAM" id="MobiDB-lite"/>
    </source>
</evidence>
<accession>A0A4S4L8R5</accession>
<comment type="caution">
    <text evidence="3">The sequence shown here is derived from an EMBL/GenBank/DDBJ whole genome shotgun (WGS) entry which is preliminary data.</text>
</comment>
<protein>
    <submittedName>
        <fullName evidence="3">Uncharacterized protein</fullName>
    </submittedName>
</protein>
<dbReference type="AlphaFoldDB" id="A0A4S4L8R5"/>
<evidence type="ECO:0000313" key="4">
    <source>
        <dbReference type="Proteomes" id="UP000310158"/>
    </source>
</evidence>
<keyword evidence="2" id="KW-0812">Transmembrane</keyword>
<feature type="transmembrane region" description="Helical" evidence="2">
    <location>
        <begin position="28"/>
        <end position="45"/>
    </location>
</feature>